<gene>
    <name evidence="10" type="ORF">BCR34DRAFT_602362</name>
</gene>
<dbReference type="InterPro" id="IPR039198">
    <property type="entry name" value="Srl3/Whi5"/>
</dbReference>
<dbReference type="InterPro" id="IPR013734">
    <property type="entry name" value="TF_Nrm1/Whi5"/>
</dbReference>
<keyword evidence="7" id="KW-0804">Transcription</keyword>
<evidence type="ECO:0000256" key="4">
    <source>
        <dbReference type="ARBA" id="ARBA00022490"/>
    </source>
</evidence>
<dbReference type="EMBL" id="MCFA01000078">
    <property type="protein sequence ID" value="ORY10026.1"/>
    <property type="molecule type" value="Genomic_DNA"/>
</dbReference>
<evidence type="ECO:0000256" key="3">
    <source>
        <dbReference type="ARBA" id="ARBA00006922"/>
    </source>
</evidence>
<sequence>MLNGGHALATAYPATTMNNLNTARPSAISKLYPGEPPDSQESFVSNSSSTSAVPRLLPTSSNVSNATVPDTGFTSPTSSNAQSSQSQPAESVMPPSPPQARGQNAARSHAQPIEAGNAPRTGNTAASPMSADFPVLAQASKRTASGTVKNTALAADGAAAAASAGHRRNISVESNSNTRIGELSARLQTRLSYAMVKVQNGWEKQSLEELEELPSQRGSPTSAHARSEGSRPPFESPLSISGRRRRPSGISVNSDQMLLSPGLGSPTVVTPSSYWRSGPKLQGPLSASHALATFTDTGPILAPAPEIGPRRKRRSSASQAPPPLLASSQRKHYSDLGGAPRTPTAAPRAGILRMPSHQAEKDAVDTLLFMSSPNNSSRLPHTSMDAQTQPSPLRSEPVPTRRVMFENQTAKDHVARMQLQKANNKQAGSHYSRADLPR</sequence>
<evidence type="ECO:0000256" key="9">
    <source>
        <dbReference type="SAM" id="MobiDB-lite"/>
    </source>
</evidence>
<organism evidence="10 11">
    <name type="scientific">Clohesyomyces aquaticus</name>
    <dbReference type="NCBI Taxonomy" id="1231657"/>
    <lineage>
        <taxon>Eukaryota</taxon>
        <taxon>Fungi</taxon>
        <taxon>Dikarya</taxon>
        <taxon>Ascomycota</taxon>
        <taxon>Pezizomycotina</taxon>
        <taxon>Dothideomycetes</taxon>
        <taxon>Pleosporomycetidae</taxon>
        <taxon>Pleosporales</taxon>
        <taxon>Lindgomycetaceae</taxon>
        <taxon>Clohesyomyces</taxon>
    </lineage>
</organism>
<feature type="compositionally biased region" description="Polar residues" evidence="9">
    <location>
        <begin position="58"/>
        <end position="68"/>
    </location>
</feature>
<feature type="region of interest" description="Disordered" evidence="9">
    <location>
        <begin position="209"/>
        <end position="264"/>
    </location>
</feature>
<keyword evidence="5" id="KW-0678">Repressor</keyword>
<feature type="compositionally biased region" description="Polar residues" evidence="9">
    <location>
        <begin position="371"/>
        <end position="392"/>
    </location>
</feature>
<dbReference type="Proteomes" id="UP000193144">
    <property type="component" value="Unassembled WGS sequence"/>
</dbReference>
<accession>A0A1Y1ZIH1</accession>
<keyword evidence="8" id="KW-0539">Nucleus</keyword>
<proteinExistence type="inferred from homology"/>
<keyword evidence="11" id="KW-1185">Reference proteome</keyword>
<dbReference type="GO" id="GO:0003712">
    <property type="term" value="F:transcription coregulator activity"/>
    <property type="evidence" value="ECO:0007669"/>
    <property type="project" value="TreeGrafter"/>
</dbReference>
<evidence type="ECO:0000256" key="1">
    <source>
        <dbReference type="ARBA" id="ARBA00004123"/>
    </source>
</evidence>
<evidence type="ECO:0000256" key="8">
    <source>
        <dbReference type="ARBA" id="ARBA00023242"/>
    </source>
</evidence>
<evidence type="ECO:0000256" key="6">
    <source>
        <dbReference type="ARBA" id="ARBA00023015"/>
    </source>
</evidence>
<feature type="compositionally biased region" description="Low complexity" evidence="9">
    <location>
        <begin position="337"/>
        <end position="347"/>
    </location>
</feature>
<name>A0A1Y1ZIH1_9PLEO</name>
<comment type="caution">
    <text evidence="10">The sequence shown here is derived from an EMBL/GenBank/DDBJ whole genome shotgun (WGS) entry which is preliminary data.</text>
</comment>
<evidence type="ECO:0000313" key="10">
    <source>
        <dbReference type="EMBL" id="ORY10026.1"/>
    </source>
</evidence>
<feature type="region of interest" description="Disordered" evidence="9">
    <location>
        <begin position="296"/>
        <end position="347"/>
    </location>
</feature>
<comment type="subcellular location">
    <subcellularLocation>
        <location evidence="2">Cytoplasm</location>
    </subcellularLocation>
    <subcellularLocation>
        <location evidence="1">Nucleus</location>
    </subcellularLocation>
</comment>
<keyword evidence="4" id="KW-0963">Cytoplasm</keyword>
<dbReference type="OrthoDB" id="2359117at2759"/>
<feature type="region of interest" description="Disordered" evidence="9">
    <location>
        <begin position="27"/>
        <end position="128"/>
    </location>
</feature>
<dbReference type="GO" id="GO:0033309">
    <property type="term" value="C:SBF transcription complex"/>
    <property type="evidence" value="ECO:0007669"/>
    <property type="project" value="TreeGrafter"/>
</dbReference>
<dbReference type="PANTHER" id="PTHR28246">
    <property type="entry name" value="G1-SPECIFIC TRANSCRIPTIONAL REPRESSOR WHI5-RELATED"/>
    <property type="match status" value="1"/>
</dbReference>
<feature type="compositionally biased region" description="Low complexity" evidence="9">
    <location>
        <begin position="39"/>
        <end position="51"/>
    </location>
</feature>
<feature type="region of interest" description="Disordered" evidence="9">
    <location>
        <begin position="371"/>
        <end position="400"/>
    </location>
</feature>
<evidence type="ECO:0000256" key="2">
    <source>
        <dbReference type="ARBA" id="ARBA00004496"/>
    </source>
</evidence>
<feature type="compositionally biased region" description="Low complexity" evidence="9">
    <location>
        <begin position="74"/>
        <end position="91"/>
    </location>
</feature>
<dbReference type="GO" id="GO:0000082">
    <property type="term" value="P:G1/S transition of mitotic cell cycle"/>
    <property type="evidence" value="ECO:0007669"/>
    <property type="project" value="InterPro"/>
</dbReference>
<keyword evidence="6" id="KW-0805">Transcription regulation</keyword>
<dbReference type="STRING" id="1231657.A0A1Y1ZIH1"/>
<evidence type="ECO:0000256" key="5">
    <source>
        <dbReference type="ARBA" id="ARBA00022491"/>
    </source>
</evidence>
<comment type="similarity">
    <text evidence="3">Belongs to the WHI5/NRM1 family.</text>
</comment>
<reference evidence="10 11" key="1">
    <citation type="submission" date="2016-07" db="EMBL/GenBank/DDBJ databases">
        <title>Pervasive Adenine N6-methylation of Active Genes in Fungi.</title>
        <authorList>
            <consortium name="DOE Joint Genome Institute"/>
            <person name="Mondo S.J."/>
            <person name="Dannebaum R.O."/>
            <person name="Kuo R.C."/>
            <person name="Labutti K."/>
            <person name="Haridas S."/>
            <person name="Kuo A."/>
            <person name="Salamov A."/>
            <person name="Ahrendt S.R."/>
            <person name="Lipzen A."/>
            <person name="Sullivan W."/>
            <person name="Andreopoulos W.B."/>
            <person name="Clum A."/>
            <person name="Lindquist E."/>
            <person name="Daum C."/>
            <person name="Ramamoorthy G.K."/>
            <person name="Gryganskyi A."/>
            <person name="Culley D."/>
            <person name="Magnuson J.K."/>
            <person name="James T.Y."/>
            <person name="O'Malley M.A."/>
            <person name="Stajich J.E."/>
            <person name="Spatafora J.W."/>
            <person name="Visel A."/>
            <person name="Grigoriev I.V."/>
        </authorList>
    </citation>
    <scope>NUCLEOTIDE SEQUENCE [LARGE SCALE GENOMIC DNA]</scope>
    <source>
        <strain evidence="10 11">CBS 115471</strain>
    </source>
</reference>
<evidence type="ECO:0000256" key="7">
    <source>
        <dbReference type="ARBA" id="ARBA00023163"/>
    </source>
</evidence>
<dbReference type="PANTHER" id="PTHR28246:SF1">
    <property type="entry name" value="G1-SPECIFIC TRANSCRIPTIONAL REPRESSOR WHI5-RELATED"/>
    <property type="match status" value="1"/>
</dbReference>
<dbReference type="GO" id="GO:0005737">
    <property type="term" value="C:cytoplasm"/>
    <property type="evidence" value="ECO:0007669"/>
    <property type="project" value="UniProtKB-SubCell"/>
</dbReference>
<evidence type="ECO:0000313" key="11">
    <source>
        <dbReference type="Proteomes" id="UP000193144"/>
    </source>
</evidence>
<dbReference type="Pfam" id="PF08528">
    <property type="entry name" value="Whi5"/>
    <property type="match status" value="1"/>
</dbReference>
<dbReference type="AlphaFoldDB" id="A0A1Y1ZIH1"/>
<protein>
    <recommendedName>
        <fullName evidence="12">Cyclin-dependent kinase</fullName>
    </recommendedName>
</protein>
<evidence type="ECO:0008006" key="12">
    <source>
        <dbReference type="Google" id="ProtNLM"/>
    </source>
</evidence>